<protein>
    <recommendedName>
        <fullName evidence="3">Cystatin domain-containing protein</fullName>
    </recommendedName>
</protein>
<evidence type="ECO:0008006" key="3">
    <source>
        <dbReference type="Google" id="ProtNLM"/>
    </source>
</evidence>
<dbReference type="OrthoDB" id="291002at2759"/>
<sequence length="198" mass="22538">MKWHIQNSLSHTTLPTIAYILQPCSNIMNRQMIKSRFCQFTQLLFTRRSALLLMRIQCWNFNQRLLHELLIKIMSKLIVLCLLLVIVTSRIDAQDPHVGKKNYSSNKQESDVMKYRRAAALAKEEFQSINYFILDACGLNGYQWKQNVGVQTQVVSGFDYVINGKVAKGDSVRTVSVTVYVPAGQDGRLHVVGCTIIA</sequence>
<dbReference type="Proteomes" id="UP000785679">
    <property type="component" value="Unassembled WGS sequence"/>
</dbReference>
<reference evidence="1" key="1">
    <citation type="submission" date="2019-06" db="EMBL/GenBank/DDBJ databases">
        <authorList>
            <person name="Zheng W."/>
        </authorList>
    </citation>
    <scope>NUCLEOTIDE SEQUENCE</scope>
    <source>
        <strain evidence="1">QDHG01</strain>
    </source>
</reference>
<keyword evidence="2" id="KW-1185">Reference proteome</keyword>
<dbReference type="EMBL" id="RRYP01016519">
    <property type="protein sequence ID" value="TNV75021.1"/>
    <property type="molecule type" value="Genomic_DNA"/>
</dbReference>
<gene>
    <name evidence="1" type="ORF">FGO68_gene2291</name>
</gene>
<accession>A0A8J8SYI7</accession>
<proteinExistence type="predicted"/>
<evidence type="ECO:0000313" key="1">
    <source>
        <dbReference type="EMBL" id="TNV75021.1"/>
    </source>
</evidence>
<name>A0A8J8SYI7_HALGN</name>
<comment type="caution">
    <text evidence="1">The sequence shown here is derived from an EMBL/GenBank/DDBJ whole genome shotgun (WGS) entry which is preliminary data.</text>
</comment>
<evidence type="ECO:0000313" key="2">
    <source>
        <dbReference type="Proteomes" id="UP000785679"/>
    </source>
</evidence>
<dbReference type="AlphaFoldDB" id="A0A8J8SYI7"/>
<organism evidence="1 2">
    <name type="scientific">Halteria grandinella</name>
    <dbReference type="NCBI Taxonomy" id="5974"/>
    <lineage>
        <taxon>Eukaryota</taxon>
        <taxon>Sar</taxon>
        <taxon>Alveolata</taxon>
        <taxon>Ciliophora</taxon>
        <taxon>Intramacronucleata</taxon>
        <taxon>Spirotrichea</taxon>
        <taxon>Stichotrichia</taxon>
        <taxon>Sporadotrichida</taxon>
        <taxon>Halteriidae</taxon>
        <taxon>Halteria</taxon>
    </lineage>
</organism>